<dbReference type="SMART" id="SM00507">
    <property type="entry name" value="HNHc"/>
    <property type="match status" value="1"/>
</dbReference>
<name>A0A1Y0Y4H0_ACEPA</name>
<dbReference type="CDD" id="cd00085">
    <property type="entry name" value="HNHc"/>
    <property type="match status" value="1"/>
</dbReference>
<organism evidence="2 3">
    <name type="scientific">Acetobacter pasteurianus subsp. pasteurianus</name>
    <dbReference type="NCBI Taxonomy" id="481145"/>
    <lineage>
        <taxon>Bacteria</taxon>
        <taxon>Pseudomonadati</taxon>
        <taxon>Pseudomonadota</taxon>
        <taxon>Alphaproteobacteria</taxon>
        <taxon>Acetobacterales</taxon>
        <taxon>Acetobacteraceae</taxon>
        <taxon>Acetobacter</taxon>
    </lineage>
</organism>
<dbReference type="GO" id="GO:0008270">
    <property type="term" value="F:zinc ion binding"/>
    <property type="evidence" value="ECO:0007669"/>
    <property type="project" value="InterPro"/>
</dbReference>
<dbReference type="Gene3D" id="1.10.30.50">
    <property type="match status" value="1"/>
</dbReference>
<feature type="domain" description="HNH nuclease" evidence="1">
    <location>
        <begin position="163"/>
        <end position="226"/>
    </location>
</feature>
<proteinExistence type="predicted"/>
<dbReference type="RefSeq" id="WP_050819243.1">
    <property type="nucleotide sequence ID" value="NZ_CP021509.1"/>
</dbReference>
<dbReference type="AlphaFoldDB" id="A0A1Y0Y4H0"/>
<sequence>MKHQPKTPSRNPAWTRDELILALNLYLECNGAFPAKGDARVQELSDLLNKFWRLQGYSGATLRNTNGVAMKLMNFRVHDPKYAELKGLKAGNKLEKEVWEEFANQPDDLQKTAQAICDIIQNPQEAEEALAPEQEIEAEAVEGQLLTHLHVRRERSKKLIAQKKKAVLENLGQLVCEACGFDFQKRYGERGAGFIECHHTKPLSDLPEERTTRLSDLALLCANCHRMIHAKRPWLSIQDLRDMIKKASQPH</sequence>
<dbReference type="GO" id="GO:0003676">
    <property type="term" value="F:nucleic acid binding"/>
    <property type="evidence" value="ECO:0007669"/>
    <property type="project" value="InterPro"/>
</dbReference>
<evidence type="ECO:0000313" key="2">
    <source>
        <dbReference type="EMBL" id="ARW47106.1"/>
    </source>
</evidence>
<dbReference type="InterPro" id="IPR002711">
    <property type="entry name" value="HNH"/>
</dbReference>
<accession>A0A1Y0Y4H0</accession>
<dbReference type="OrthoDB" id="7220022at2"/>
<dbReference type="Proteomes" id="UP000196205">
    <property type="component" value="Chromosome"/>
</dbReference>
<protein>
    <recommendedName>
        <fullName evidence="1">HNH nuclease domain-containing protein</fullName>
    </recommendedName>
</protein>
<reference evidence="2 3" key="1">
    <citation type="submission" date="2017-05" db="EMBL/GenBank/DDBJ databases">
        <title>Genome sequence of Acetobacter pasteurianus subsp. pasteurianus strain SRCM101342.</title>
        <authorList>
            <person name="Cho S.H."/>
        </authorList>
    </citation>
    <scope>NUCLEOTIDE SEQUENCE [LARGE SCALE GENOMIC DNA]</scope>
    <source>
        <strain evidence="2 3">SRCM101342</strain>
    </source>
</reference>
<evidence type="ECO:0000259" key="1">
    <source>
        <dbReference type="SMART" id="SM00507"/>
    </source>
</evidence>
<gene>
    <name evidence="2" type="ORF">S1001342_00749</name>
</gene>
<evidence type="ECO:0000313" key="3">
    <source>
        <dbReference type="Proteomes" id="UP000196205"/>
    </source>
</evidence>
<dbReference type="EMBL" id="CP021509">
    <property type="protein sequence ID" value="ARW47106.1"/>
    <property type="molecule type" value="Genomic_DNA"/>
</dbReference>
<dbReference type="InterPro" id="IPR003615">
    <property type="entry name" value="HNH_nuc"/>
</dbReference>
<dbReference type="Pfam" id="PF01844">
    <property type="entry name" value="HNH"/>
    <property type="match status" value="1"/>
</dbReference>
<dbReference type="GO" id="GO:0004519">
    <property type="term" value="F:endonuclease activity"/>
    <property type="evidence" value="ECO:0007669"/>
    <property type="project" value="InterPro"/>
</dbReference>